<dbReference type="InterPro" id="IPR008949">
    <property type="entry name" value="Isoprenoid_synthase_dom_sf"/>
</dbReference>
<dbReference type="GO" id="GO:0046872">
    <property type="term" value="F:metal ion binding"/>
    <property type="evidence" value="ECO:0007669"/>
    <property type="project" value="UniProtKB-KW"/>
</dbReference>
<dbReference type="SUPFAM" id="SSF48576">
    <property type="entry name" value="Terpenoid synthases"/>
    <property type="match status" value="1"/>
</dbReference>
<dbReference type="Gene3D" id="1.10.600.10">
    <property type="entry name" value="Farnesyl Diphosphate Synthase"/>
    <property type="match status" value="1"/>
</dbReference>
<protein>
    <recommendedName>
        <fullName evidence="2">Terpene synthase</fullName>
        <ecNumber evidence="2">4.2.3.-</ecNumber>
    </recommendedName>
</protein>
<organism evidence="4 5">
    <name type="scientific">Streptomyces fulvorobeus</name>
    <dbReference type="NCBI Taxonomy" id="284028"/>
    <lineage>
        <taxon>Bacteria</taxon>
        <taxon>Bacillati</taxon>
        <taxon>Actinomycetota</taxon>
        <taxon>Actinomycetes</taxon>
        <taxon>Kitasatosporales</taxon>
        <taxon>Streptomycetaceae</taxon>
        <taxon>Streptomyces</taxon>
    </lineage>
</organism>
<dbReference type="PANTHER" id="PTHR35201">
    <property type="entry name" value="TERPENE SYNTHASE"/>
    <property type="match status" value="1"/>
</dbReference>
<dbReference type="RefSeq" id="WP_425576922.1">
    <property type="nucleotide sequence ID" value="NZ_BAAAUE010000009.1"/>
</dbReference>
<dbReference type="SFLD" id="SFLDS00005">
    <property type="entry name" value="Isoprenoid_Synthase_Type_I"/>
    <property type="match status" value="1"/>
</dbReference>
<keyword evidence="2" id="KW-0460">Magnesium</keyword>
<dbReference type="PANTHER" id="PTHR35201:SF4">
    <property type="entry name" value="BETA-PINACENE SYNTHASE-RELATED"/>
    <property type="match status" value="1"/>
</dbReference>
<sequence length="314" mass="35948">MEQTRKAAWEWADGNDLLLSPMARKKMLRTRPELWISLVFPSASQQHLDLFCQWLFWAFLVDDEFDDGPAGRDPRMCEEAIARLVDVLDGAVPNGPMERALDGLRMRTCQGRSPRWVRQFRRDTVAWLWTYYAEAVERAAGQVPTRADFVKHRRDSVAMQPFLDLHEITAGIDLPESARSLPAYIALRNAVTDHSGLCNDICSFEKEALLGYEHNAVRLLQRDRRCTLQQAVDEAGIQLGRIAERVQRAEKELADEMDAAGIDGSTRVALERCVRDYRGLVRGDFDYHARAERYTRPDLVELDERDVMSGYFAA</sequence>
<dbReference type="EMBL" id="JACCCF010000001">
    <property type="protein sequence ID" value="NYE43076.1"/>
    <property type="molecule type" value="Genomic_DNA"/>
</dbReference>
<name>A0A7Y9KVD4_9ACTN</name>
<comment type="similarity">
    <text evidence="2">Belongs to the terpene synthase family.</text>
</comment>
<comment type="caution">
    <text evidence="4">The sequence shown here is derived from an EMBL/GenBank/DDBJ whole genome shotgun (WGS) entry which is preliminary data.</text>
</comment>
<reference evidence="4 5" key="1">
    <citation type="submission" date="2020-07" db="EMBL/GenBank/DDBJ databases">
        <title>Sequencing the genomes of 1000 actinobacteria strains.</title>
        <authorList>
            <person name="Klenk H.-P."/>
        </authorList>
    </citation>
    <scope>NUCLEOTIDE SEQUENCE [LARGE SCALE GENOMIC DNA]</scope>
    <source>
        <strain evidence="4 5">DSM 41455</strain>
    </source>
</reference>
<dbReference type="GO" id="GO:0010333">
    <property type="term" value="F:terpene synthase activity"/>
    <property type="evidence" value="ECO:0007669"/>
    <property type="project" value="InterPro"/>
</dbReference>
<dbReference type="AlphaFoldDB" id="A0A7Y9KVD4"/>
<dbReference type="EC" id="4.2.3.-" evidence="2"/>
<dbReference type="InterPro" id="IPR034686">
    <property type="entry name" value="Terpene_cyclase-like_2"/>
</dbReference>
<keyword evidence="2" id="KW-0479">Metal-binding</keyword>
<evidence type="ECO:0000256" key="3">
    <source>
        <dbReference type="SAM" id="Coils"/>
    </source>
</evidence>
<accession>A0A7Y9KVD4</accession>
<keyword evidence="1 2" id="KW-0456">Lyase</keyword>
<evidence type="ECO:0000313" key="4">
    <source>
        <dbReference type="EMBL" id="NYE43076.1"/>
    </source>
</evidence>
<evidence type="ECO:0000313" key="5">
    <source>
        <dbReference type="Proteomes" id="UP000530403"/>
    </source>
</evidence>
<keyword evidence="3" id="KW-0175">Coiled coil</keyword>
<evidence type="ECO:0000256" key="1">
    <source>
        <dbReference type="ARBA" id="ARBA00023239"/>
    </source>
</evidence>
<feature type="coiled-coil region" evidence="3">
    <location>
        <begin position="232"/>
        <end position="259"/>
    </location>
</feature>
<dbReference type="SFLD" id="SFLDG01020">
    <property type="entry name" value="Terpene_Cyclase_Like_2"/>
    <property type="match status" value="1"/>
</dbReference>
<proteinExistence type="inferred from homology"/>
<comment type="cofactor">
    <cofactor evidence="2">
        <name>Mg(2+)</name>
        <dbReference type="ChEBI" id="CHEBI:18420"/>
    </cofactor>
</comment>
<dbReference type="Pfam" id="PF19086">
    <property type="entry name" value="Terpene_syn_C_2"/>
    <property type="match status" value="1"/>
</dbReference>
<gene>
    <name evidence="4" type="ORF">HEB29_004087</name>
</gene>
<dbReference type="Proteomes" id="UP000530403">
    <property type="component" value="Unassembled WGS sequence"/>
</dbReference>
<evidence type="ECO:0000256" key="2">
    <source>
        <dbReference type="RuleBase" id="RU366034"/>
    </source>
</evidence>